<gene>
    <name evidence="2" type="ORF">STAS_04249</name>
</gene>
<comment type="caution">
    <text evidence="2">The sequence shown here is derived from an EMBL/GenBank/DDBJ whole genome shotgun (WGS) entry which is preliminary data.</text>
</comment>
<dbReference type="AlphaFoldDB" id="A0A5A7P6B2"/>
<sequence>MSPSSSSGPSTEPSSPSSSPPSSTEPSGCQAVAAREVSSLSLFWLSDLNRKRPIAWNLLAAGKRELGMQGFVHDEASRGYGVFHGGDAGDDAASPATTVHDARLHLHRRALSKVLELPFRSDADVSIEETLGSLRFITAADDLGNEVSTVPNEGPAAIQIEGEFLGSDGWSRTFFGELLFNHSPYA</sequence>
<accession>A0A5A7P6B2</accession>
<organism evidence="2 3">
    <name type="scientific">Striga asiatica</name>
    <name type="common">Asiatic witchweed</name>
    <name type="synonym">Buchnera asiatica</name>
    <dbReference type="NCBI Taxonomy" id="4170"/>
    <lineage>
        <taxon>Eukaryota</taxon>
        <taxon>Viridiplantae</taxon>
        <taxon>Streptophyta</taxon>
        <taxon>Embryophyta</taxon>
        <taxon>Tracheophyta</taxon>
        <taxon>Spermatophyta</taxon>
        <taxon>Magnoliopsida</taxon>
        <taxon>eudicotyledons</taxon>
        <taxon>Gunneridae</taxon>
        <taxon>Pentapetalae</taxon>
        <taxon>asterids</taxon>
        <taxon>lamiids</taxon>
        <taxon>Lamiales</taxon>
        <taxon>Orobanchaceae</taxon>
        <taxon>Buchnereae</taxon>
        <taxon>Striga</taxon>
    </lineage>
</organism>
<evidence type="ECO:0000313" key="3">
    <source>
        <dbReference type="Proteomes" id="UP000325081"/>
    </source>
</evidence>
<feature type="region of interest" description="Disordered" evidence="1">
    <location>
        <begin position="1"/>
        <end position="31"/>
    </location>
</feature>
<evidence type="ECO:0000256" key="1">
    <source>
        <dbReference type="SAM" id="MobiDB-lite"/>
    </source>
</evidence>
<evidence type="ECO:0000313" key="2">
    <source>
        <dbReference type="EMBL" id="GER28455.1"/>
    </source>
</evidence>
<proteinExistence type="predicted"/>
<dbReference type="OrthoDB" id="10485769at2759"/>
<name>A0A5A7P6B2_STRAF</name>
<feature type="compositionally biased region" description="Low complexity" evidence="1">
    <location>
        <begin position="1"/>
        <end position="28"/>
    </location>
</feature>
<reference evidence="3" key="1">
    <citation type="journal article" date="2019" name="Curr. Biol.">
        <title>Genome Sequence of Striga asiatica Provides Insight into the Evolution of Plant Parasitism.</title>
        <authorList>
            <person name="Yoshida S."/>
            <person name="Kim S."/>
            <person name="Wafula E.K."/>
            <person name="Tanskanen J."/>
            <person name="Kim Y.M."/>
            <person name="Honaas L."/>
            <person name="Yang Z."/>
            <person name="Spallek T."/>
            <person name="Conn C.E."/>
            <person name="Ichihashi Y."/>
            <person name="Cheong K."/>
            <person name="Cui S."/>
            <person name="Der J.P."/>
            <person name="Gundlach H."/>
            <person name="Jiao Y."/>
            <person name="Hori C."/>
            <person name="Ishida J.K."/>
            <person name="Kasahara H."/>
            <person name="Kiba T."/>
            <person name="Kim M.S."/>
            <person name="Koo N."/>
            <person name="Laohavisit A."/>
            <person name="Lee Y.H."/>
            <person name="Lumba S."/>
            <person name="McCourt P."/>
            <person name="Mortimer J.C."/>
            <person name="Mutuku J.M."/>
            <person name="Nomura T."/>
            <person name="Sasaki-Sekimoto Y."/>
            <person name="Seto Y."/>
            <person name="Wang Y."/>
            <person name="Wakatake T."/>
            <person name="Sakakibara H."/>
            <person name="Demura T."/>
            <person name="Yamaguchi S."/>
            <person name="Yoneyama K."/>
            <person name="Manabe R.I."/>
            <person name="Nelson D.C."/>
            <person name="Schulman A.H."/>
            <person name="Timko M.P."/>
            <person name="dePamphilis C.W."/>
            <person name="Choi D."/>
            <person name="Shirasu K."/>
        </authorList>
    </citation>
    <scope>NUCLEOTIDE SEQUENCE [LARGE SCALE GENOMIC DNA]</scope>
    <source>
        <strain evidence="3">cv. UVA1</strain>
    </source>
</reference>
<keyword evidence="3" id="KW-1185">Reference proteome</keyword>
<protein>
    <submittedName>
        <fullName evidence="2">Catenin beta-1</fullName>
    </submittedName>
</protein>
<dbReference type="Proteomes" id="UP000325081">
    <property type="component" value="Unassembled WGS sequence"/>
</dbReference>
<dbReference type="EMBL" id="BKCP01002558">
    <property type="protein sequence ID" value="GER28455.1"/>
    <property type="molecule type" value="Genomic_DNA"/>
</dbReference>